<reference evidence="3" key="1">
    <citation type="journal article" date="2019" name="Int. J. Syst. Evol. Microbiol.">
        <title>The Global Catalogue of Microorganisms (GCM) 10K type strain sequencing project: providing services to taxonomists for standard genome sequencing and annotation.</title>
        <authorList>
            <consortium name="The Broad Institute Genomics Platform"/>
            <consortium name="The Broad Institute Genome Sequencing Center for Infectious Disease"/>
            <person name="Wu L."/>
            <person name="Ma J."/>
        </authorList>
    </citation>
    <scope>NUCLEOTIDE SEQUENCE [LARGE SCALE GENOMIC DNA]</scope>
    <source>
        <strain evidence="3">CCUG 50873</strain>
    </source>
</reference>
<organism evidence="2 3">
    <name type="scientific">Williamsia deligens</name>
    <dbReference type="NCBI Taxonomy" id="321325"/>
    <lineage>
        <taxon>Bacteria</taxon>
        <taxon>Bacillati</taxon>
        <taxon>Actinomycetota</taxon>
        <taxon>Actinomycetes</taxon>
        <taxon>Mycobacteriales</taxon>
        <taxon>Nocardiaceae</taxon>
        <taxon>Williamsia</taxon>
    </lineage>
</organism>
<comment type="caution">
    <text evidence="2">The sequence shown here is derived from an EMBL/GenBank/DDBJ whole genome shotgun (WGS) entry which is preliminary data.</text>
</comment>
<gene>
    <name evidence="2" type="ORF">ACFQ04_20545</name>
</gene>
<dbReference type="Proteomes" id="UP001597068">
    <property type="component" value="Unassembled WGS sequence"/>
</dbReference>
<evidence type="ECO:0000313" key="2">
    <source>
        <dbReference type="EMBL" id="MFD0928130.1"/>
    </source>
</evidence>
<sequence>MSDTTATSASALSIPGLTRDEQAVVTKLFTQLQAKTRRNLLRSSYYDGKRAVRALSPVVPPIYYKLGVVLGWSAKAIDALAQRCALETFDWPDGDIASLGLQQLSEANQLRATVKGGQVNSLLHGVSFVVNTVGVGDEPKSLIHIKDALCATGTWNTRARRLTDFLSITSLDDEGNPDGVALYLPNLVVQCDRDLSGWSVTRSSHTWGVPVEPLGYKPWTRDFGASRLTRPLMALQDRAVHAVVRLEGHMDVYSFPEFWMLGADNKVFKNPDGSLKPDWRVMLGRIKGIPDDDTAPPELARADVKQFPANSPEPHLAALNSYAKLFARESGLPDSALAITDYANPTSAEAYAESREDLIAEAEGATDDWSVPLRRAVQRGLAIQNGLTAIPDEWASMTPRYRSPLFVSRTAQADAGQKLAVAVPGLAETTVGLRKLGFTDDEIRQYQSERRRVTGRALLDTIRSTRPSVIPSGDDTNAAAQPAGPAQR</sequence>
<dbReference type="EMBL" id="JBHTIL010000009">
    <property type="protein sequence ID" value="MFD0928130.1"/>
    <property type="molecule type" value="Genomic_DNA"/>
</dbReference>
<dbReference type="Pfam" id="PF05133">
    <property type="entry name" value="SPP1_portal"/>
    <property type="match status" value="1"/>
</dbReference>
<name>A0ABW3GGJ1_9NOCA</name>
<accession>A0ABW3GGJ1</accession>
<evidence type="ECO:0000256" key="1">
    <source>
        <dbReference type="SAM" id="MobiDB-lite"/>
    </source>
</evidence>
<dbReference type="InterPro" id="IPR021145">
    <property type="entry name" value="Portal_protein_SPP1_Gp6-like"/>
</dbReference>
<feature type="region of interest" description="Disordered" evidence="1">
    <location>
        <begin position="464"/>
        <end position="488"/>
    </location>
</feature>
<protein>
    <submittedName>
        <fullName evidence="2">Phage portal protein</fullName>
    </submittedName>
</protein>
<keyword evidence="3" id="KW-1185">Reference proteome</keyword>
<proteinExistence type="predicted"/>
<dbReference type="RefSeq" id="WP_253649220.1">
    <property type="nucleotide sequence ID" value="NZ_BAAAMO010000014.1"/>
</dbReference>
<evidence type="ECO:0000313" key="3">
    <source>
        <dbReference type="Proteomes" id="UP001597068"/>
    </source>
</evidence>